<dbReference type="AlphaFoldDB" id="A0A183D308"/>
<dbReference type="GO" id="GO:0005737">
    <property type="term" value="C:cytoplasm"/>
    <property type="evidence" value="ECO:0007669"/>
    <property type="project" value="TreeGrafter"/>
</dbReference>
<evidence type="ECO:0000256" key="1">
    <source>
        <dbReference type="ARBA" id="ARBA00001954"/>
    </source>
</evidence>
<dbReference type="PANTHER" id="PTHR11473:SF15">
    <property type="entry name" value="TYROSINE 3-MONOOXYGENASE"/>
    <property type="match status" value="1"/>
</dbReference>
<dbReference type="PANTHER" id="PTHR11473">
    <property type="entry name" value="AROMATIC AMINO ACID HYDROXYLASE"/>
    <property type="match status" value="1"/>
</dbReference>
<evidence type="ECO:0000313" key="11">
    <source>
        <dbReference type="WBParaSite" id="GPUH_0000310401-mRNA-1"/>
    </source>
</evidence>
<dbReference type="GO" id="GO:0004511">
    <property type="term" value="F:tyrosine 3-monooxygenase activity"/>
    <property type="evidence" value="ECO:0007669"/>
    <property type="project" value="TreeGrafter"/>
</dbReference>
<evidence type="ECO:0000313" key="9">
    <source>
        <dbReference type="EMBL" id="VDK37830.1"/>
    </source>
</evidence>
<organism evidence="11">
    <name type="scientific">Gongylonema pulchrum</name>
    <dbReference type="NCBI Taxonomy" id="637853"/>
    <lineage>
        <taxon>Eukaryota</taxon>
        <taxon>Metazoa</taxon>
        <taxon>Ecdysozoa</taxon>
        <taxon>Nematoda</taxon>
        <taxon>Chromadorea</taxon>
        <taxon>Rhabditida</taxon>
        <taxon>Spirurina</taxon>
        <taxon>Spiruromorpha</taxon>
        <taxon>Spiruroidea</taxon>
        <taxon>Gongylonematidae</taxon>
        <taxon>Gongylonema</taxon>
    </lineage>
</organism>
<evidence type="ECO:0000256" key="6">
    <source>
        <dbReference type="ARBA" id="ARBA00023033"/>
    </source>
</evidence>
<evidence type="ECO:0000259" key="8">
    <source>
        <dbReference type="PROSITE" id="PS51410"/>
    </source>
</evidence>
<evidence type="ECO:0000256" key="4">
    <source>
        <dbReference type="ARBA" id="ARBA00023002"/>
    </source>
</evidence>
<dbReference type="GO" id="GO:0043204">
    <property type="term" value="C:perikaryon"/>
    <property type="evidence" value="ECO:0007669"/>
    <property type="project" value="TreeGrafter"/>
</dbReference>
<dbReference type="WBParaSite" id="GPUH_0000310401-mRNA-1">
    <property type="protein sequence ID" value="GPUH_0000310401-mRNA-1"/>
    <property type="gene ID" value="GPUH_0000310401"/>
</dbReference>
<keyword evidence="4" id="KW-0560">Oxidoreductase</keyword>
<dbReference type="InterPro" id="IPR019774">
    <property type="entry name" value="Aromatic-AA_hydroxylase_C"/>
</dbReference>
<name>A0A183D308_9BILA</name>
<keyword evidence="3 7" id="KW-0479">Metal-binding</keyword>
<dbReference type="GO" id="GO:0006585">
    <property type="term" value="P:dopamine biosynthetic process from tyrosine"/>
    <property type="evidence" value="ECO:0007669"/>
    <property type="project" value="TreeGrafter"/>
</dbReference>
<dbReference type="PROSITE" id="PS51410">
    <property type="entry name" value="BH4_AAA_HYDROXYL_2"/>
    <property type="match status" value="1"/>
</dbReference>
<dbReference type="InterPro" id="IPR036951">
    <property type="entry name" value="ArAA_hydroxylase_sf"/>
</dbReference>
<gene>
    <name evidence="9" type="ORF">GPUH_LOCUS3099</name>
</gene>
<reference evidence="9 10" key="2">
    <citation type="submission" date="2018-11" db="EMBL/GenBank/DDBJ databases">
        <authorList>
            <consortium name="Pathogen Informatics"/>
        </authorList>
    </citation>
    <scope>NUCLEOTIDE SEQUENCE [LARGE SCALE GENOMIC DNA]</scope>
</reference>
<dbReference type="InterPro" id="IPR001273">
    <property type="entry name" value="ArAA_hydroxylase"/>
</dbReference>
<feature type="binding site" evidence="7">
    <location>
        <position position="167"/>
    </location>
    <ligand>
        <name>Fe cation</name>
        <dbReference type="ChEBI" id="CHEBI:24875"/>
    </ligand>
</feature>
<keyword evidence="5 7" id="KW-0408">Iron</keyword>
<evidence type="ECO:0000256" key="2">
    <source>
        <dbReference type="ARBA" id="ARBA00009712"/>
    </source>
</evidence>
<feature type="binding site" evidence="7">
    <location>
        <position position="127"/>
    </location>
    <ligand>
        <name>Fe cation</name>
        <dbReference type="ChEBI" id="CHEBI:24875"/>
    </ligand>
</feature>
<evidence type="ECO:0000313" key="10">
    <source>
        <dbReference type="Proteomes" id="UP000271098"/>
    </source>
</evidence>
<dbReference type="EMBL" id="UYRT01005058">
    <property type="protein sequence ID" value="VDK37830.1"/>
    <property type="molecule type" value="Genomic_DNA"/>
</dbReference>
<accession>A0A183D308</accession>
<keyword evidence="10" id="KW-1185">Reference proteome</keyword>
<evidence type="ECO:0000256" key="7">
    <source>
        <dbReference type="PIRSR" id="PIRSR601273-2"/>
    </source>
</evidence>
<dbReference type="GO" id="GO:0030424">
    <property type="term" value="C:axon"/>
    <property type="evidence" value="ECO:0007669"/>
    <property type="project" value="TreeGrafter"/>
</dbReference>
<proteinExistence type="inferred from homology"/>
<dbReference type="Proteomes" id="UP000271098">
    <property type="component" value="Unassembled WGS sequence"/>
</dbReference>
<dbReference type="GO" id="GO:0005506">
    <property type="term" value="F:iron ion binding"/>
    <property type="evidence" value="ECO:0007669"/>
    <property type="project" value="InterPro"/>
</dbReference>
<protein>
    <submittedName>
        <fullName evidence="11">BH4_AAA_HYDROXYL_2 domain-containing protein</fullName>
    </submittedName>
</protein>
<evidence type="ECO:0000256" key="3">
    <source>
        <dbReference type="ARBA" id="ARBA00022723"/>
    </source>
</evidence>
<dbReference type="PRINTS" id="PR00372">
    <property type="entry name" value="FYWHYDRXLASE"/>
</dbReference>
<keyword evidence="6" id="KW-0503">Monooxygenase</keyword>
<evidence type="ECO:0000256" key="5">
    <source>
        <dbReference type="ARBA" id="ARBA00023004"/>
    </source>
</evidence>
<sequence>MLIRSATGETLPDTEYSAQEHKTWETAFNKLKSMHASHTCVEYQQNFQQMEREGLLEPSRIPKLSLINKYLQRRTGFSLRPCAGLLSARDFLASLAFRVFQTTMYVRHHKSPHHSPEPDLVHEFLGHCPMFADPIIAQFSQQIGLLSLGATDEQIEQLATVYWFIIEFGLCRQDGQLKAIGAGLLSSYGELMVRTSIHPLLHLLLMAMKR</sequence>
<comment type="cofactor">
    <cofactor evidence="1 7">
        <name>Fe(2+)</name>
        <dbReference type="ChEBI" id="CHEBI:29033"/>
    </cofactor>
</comment>
<reference evidence="11" key="1">
    <citation type="submission" date="2016-06" db="UniProtKB">
        <authorList>
            <consortium name="WormBaseParasite"/>
        </authorList>
    </citation>
    <scope>IDENTIFICATION</scope>
</reference>
<dbReference type="Pfam" id="PF00351">
    <property type="entry name" value="Biopterin_H"/>
    <property type="match status" value="1"/>
</dbReference>
<dbReference type="InterPro" id="IPR036329">
    <property type="entry name" value="Aro-AA_hydroxylase_C_sf"/>
</dbReference>
<dbReference type="Gene3D" id="1.10.800.10">
    <property type="entry name" value="Aromatic amino acid hydroxylase"/>
    <property type="match status" value="1"/>
</dbReference>
<dbReference type="SUPFAM" id="SSF56534">
    <property type="entry name" value="Aromatic aminoacid monoxygenases, catalytic and oligomerization domains"/>
    <property type="match status" value="1"/>
</dbReference>
<dbReference type="PROSITE" id="PS00367">
    <property type="entry name" value="BH4_AAA_HYDROXYL_1"/>
    <property type="match status" value="1"/>
</dbReference>
<comment type="similarity">
    <text evidence="2">Belongs to the biopterin-dependent aromatic amino acid hydroxylase family.</text>
</comment>
<feature type="binding site" evidence="7">
    <location>
        <position position="122"/>
    </location>
    <ligand>
        <name>Fe cation</name>
        <dbReference type="ChEBI" id="CHEBI:24875"/>
    </ligand>
</feature>
<feature type="domain" description="Biopterin-dependent aromatic amino acid hydroxylase family profile" evidence="8">
    <location>
        <begin position="1"/>
        <end position="210"/>
    </location>
</feature>
<dbReference type="OrthoDB" id="983542at2759"/>
<dbReference type="InterPro" id="IPR018301">
    <property type="entry name" value="ArAA_hydroxylase_Fe/CU_BS"/>
</dbReference>